<dbReference type="STRING" id="3775.A0A1Q3CS21"/>
<dbReference type="InParanoid" id="A0A1Q3CS21"/>
<dbReference type="Proteomes" id="UP000187406">
    <property type="component" value="Unassembled WGS sequence"/>
</dbReference>
<comment type="caution">
    <text evidence="1">The sequence shown here is derived from an EMBL/GenBank/DDBJ whole genome shotgun (WGS) entry which is preliminary data.</text>
</comment>
<dbReference type="EMBL" id="BDDD01002780">
    <property type="protein sequence ID" value="GAV83039.1"/>
    <property type="molecule type" value="Genomic_DNA"/>
</dbReference>
<dbReference type="PANTHER" id="PTHR31973:SF195">
    <property type="entry name" value="MUDR FAMILY TRANSPOSASE"/>
    <property type="match status" value="1"/>
</dbReference>
<evidence type="ECO:0000313" key="2">
    <source>
        <dbReference type="Proteomes" id="UP000187406"/>
    </source>
</evidence>
<accession>A0A1Q3CS21</accession>
<dbReference type="PANTHER" id="PTHR31973">
    <property type="entry name" value="POLYPROTEIN, PUTATIVE-RELATED"/>
    <property type="match status" value="1"/>
</dbReference>
<protein>
    <recommendedName>
        <fullName evidence="3">MULE transposase domain-containing protein</fullName>
    </recommendedName>
</protein>
<evidence type="ECO:0008006" key="3">
    <source>
        <dbReference type="Google" id="ProtNLM"/>
    </source>
</evidence>
<gene>
    <name evidence="1" type="ORF">CFOL_v3_26490</name>
</gene>
<dbReference type="OrthoDB" id="683469at2759"/>
<proteinExistence type="predicted"/>
<reference evidence="2" key="1">
    <citation type="submission" date="2016-04" db="EMBL/GenBank/DDBJ databases">
        <title>Cephalotus genome sequencing.</title>
        <authorList>
            <person name="Fukushima K."/>
            <person name="Hasebe M."/>
            <person name="Fang X."/>
        </authorList>
    </citation>
    <scope>NUCLEOTIDE SEQUENCE [LARGE SCALE GENOMIC DNA]</scope>
    <source>
        <strain evidence="2">cv. St1</strain>
    </source>
</reference>
<keyword evidence="2" id="KW-1185">Reference proteome</keyword>
<feature type="non-terminal residue" evidence="1">
    <location>
        <position position="1"/>
    </location>
</feature>
<evidence type="ECO:0000313" key="1">
    <source>
        <dbReference type="EMBL" id="GAV83039.1"/>
    </source>
</evidence>
<name>A0A1Q3CS21_CEPFO</name>
<organism evidence="1 2">
    <name type="scientific">Cephalotus follicularis</name>
    <name type="common">Albany pitcher plant</name>
    <dbReference type="NCBI Taxonomy" id="3775"/>
    <lineage>
        <taxon>Eukaryota</taxon>
        <taxon>Viridiplantae</taxon>
        <taxon>Streptophyta</taxon>
        <taxon>Embryophyta</taxon>
        <taxon>Tracheophyta</taxon>
        <taxon>Spermatophyta</taxon>
        <taxon>Magnoliopsida</taxon>
        <taxon>eudicotyledons</taxon>
        <taxon>Gunneridae</taxon>
        <taxon>Pentapetalae</taxon>
        <taxon>rosids</taxon>
        <taxon>fabids</taxon>
        <taxon>Oxalidales</taxon>
        <taxon>Cephalotaceae</taxon>
        <taxon>Cephalotus</taxon>
    </lineage>
</organism>
<dbReference type="AlphaFoldDB" id="A0A1Q3CS21"/>
<sequence>GCQWKLCACKRNTHKQFEITQYTGPHTCLYPKLSQDHRHIDADLIAQEVQHLAKEQPSITVLALREEIIDKLNYTVSYKKDWMGKQKVIEQVFGNWDTSYTLLPKFMLALQSYNQVTIVEWCTEFSAIGNEVEFHSVFWTFSPSIEGFKHCRPVMSIDATHLYGKYQGTMMIAMEIDGNNQLLTLAFAIVEAENYSS</sequence>